<dbReference type="PANTHER" id="PTHR32552:SF74">
    <property type="entry name" value="HYDROXAMATE SIDEROPHORE RECEPTOR FHUE"/>
    <property type="match status" value="1"/>
</dbReference>
<feature type="short sequence motif" description="TonB C-terminal box" evidence="16">
    <location>
        <begin position="717"/>
        <end position="734"/>
    </location>
</feature>
<evidence type="ECO:0000256" key="16">
    <source>
        <dbReference type="PROSITE-ProRule" id="PRU10144"/>
    </source>
</evidence>
<dbReference type="PANTHER" id="PTHR32552">
    <property type="entry name" value="FERRICHROME IRON RECEPTOR-RELATED"/>
    <property type="match status" value="1"/>
</dbReference>
<evidence type="ECO:0000256" key="13">
    <source>
        <dbReference type="ARBA" id="ARBA00023237"/>
    </source>
</evidence>
<evidence type="ECO:0000256" key="1">
    <source>
        <dbReference type="ARBA" id="ARBA00004571"/>
    </source>
</evidence>
<keyword evidence="4 14" id="KW-1134">Transmembrane beta strand</keyword>
<keyword evidence="3 14" id="KW-0813">Transport</keyword>
<dbReference type="InterPro" id="IPR037066">
    <property type="entry name" value="Plug_dom_sf"/>
</dbReference>
<dbReference type="InterPro" id="IPR000531">
    <property type="entry name" value="Beta-barrel_TonB"/>
</dbReference>
<dbReference type="GO" id="GO:0009279">
    <property type="term" value="C:cell outer membrane"/>
    <property type="evidence" value="ECO:0007669"/>
    <property type="project" value="UniProtKB-SubCell"/>
</dbReference>
<keyword evidence="12 21" id="KW-0675">Receptor</keyword>
<dbReference type="GO" id="GO:0038023">
    <property type="term" value="F:signaling receptor activity"/>
    <property type="evidence" value="ECO:0007669"/>
    <property type="project" value="InterPro"/>
</dbReference>
<dbReference type="OrthoDB" id="8663017at2"/>
<evidence type="ECO:0000256" key="3">
    <source>
        <dbReference type="ARBA" id="ARBA00022448"/>
    </source>
</evidence>
<evidence type="ECO:0000256" key="6">
    <source>
        <dbReference type="ARBA" id="ARBA00022692"/>
    </source>
</evidence>
<evidence type="ECO:0000256" key="2">
    <source>
        <dbReference type="ARBA" id="ARBA00009810"/>
    </source>
</evidence>
<evidence type="ECO:0000256" key="14">
    <source>
        <dbReference type="PROSITE-ProRule" id="PRU01360"/>
    </source>
</evidence>
<evidence type="ECO:0000256" key="7">
    <source>
        <dbReference type="ARBA" id="ARBA00022729"/>
    </source>
</evidence>
<comment type="similarity">
    <text evidence="2 14 17">Belongs to the TonB-dependent receptor family.</text>
</comment>
<dbReference type="AlphaFoldDB" id="A0A5C5U624"/>
<keyword evidence="7 18" id="KW-0732">Signal</keyword>
<evidence type="ECO:0000259" key="19">
    <source>
        <dbReference type="Pfam" id="PF00593"/>
    </source>
</evidence>
<evidence type="ECO:0000256" key="10">
    <source>
        <dbReference type="ARBA" id="ARBA00023077"/>
    </source>
</evidence>
<keyword evidence="10 15" id="KW-0798">TonB box</keyword>
<evidence type="ECO:0000313" key="22">
    <source>
        <dbReference type="Proteomes" id="UP000319980"/>
    </source>
</evidence>
<evidence type="ECO:0000256" key="17">
    <source>
        <dbReference type="RuleBase" id="RU003357"/>
    </source>
</evidence>
<evidence type="ECO:0000256" key="18">
    <source>
        <dbReference type="SAM" id="SignalP"/>
    </source>
</evidence>
<comment type="caution">
    <text evidence="21">The sequence shown here is derived from an EMBL/GenBank/DDBJ whole genome shotgun (WGS) entry which is preliminary data.</text>
</comment>
<dbReference type="InterPro" id="IPR010916">
    <property type="entry name" value="TonB_box_CS"/>
</dbReference>
<dbReference type="GO" id="GO:0015344">
    <property type="term" value="F:siderophore uptake transmembrane transporter activity"/>
    <property type="evidence" value="ECO:0007669"/>
    <property type="project" value="TreeGrafter"/>
</dbReference>
<dbReference type="PROSITE" id="PS00430">
    <property type="entry name" value="TONB_DEPENDENT_REC_1"/>
    <property type="match status" value="1"/>
</dbReference>
<keyword evidence="22" id="KW-1185">Reference proteome</keyword>
<dbReference type="PROSITE" id="PS52016">
    <property type="entry name" value="TONB_DEPENDENT_REC_3"/>
    <property type="match status" value="1"/>
</dbReference>
<dbReference type="CDD" id="cd01347">
    <property type="entry name" value="ligand_gated_channel"/>
    <property type="match status" value="1"/>
</dbReference>
<keyword evidence="9" id="KW-0406">Ion transport</keyword>
<gene>
    <name evidence="21" type="ORF">FQY83_08110</name>
</gene>
<dbReference type="EMBL" id="VOHK01000003">
    <property type="protein sequence ID" value="TWT21308.1"/>
    <property type="molecule type" value="Genomic_DNA"/>
</dbReference>
<name>A0A5C5U624_9GAMM</name>
<feature type="chain" id="PRO_5022693652" evidence="18">
    <location>
        <begin position="41"/>
        <end position="734"/>
    </location>
</feature>
<feature type="domain" description="TonB-dependent receptor plug" evidence="20">
    <location>
        <begin position="84"/>
        <end position="184"/>
    </location>
</feature>
<dbReference type="InterPro" id="IPR036942">
    <property type="entry name" value="Beta-barrel_TonB_sf"/>
</dbReference>
<evidence type="ECO:0000256" key="8">
    <source>
        <dbReference type="ARBA" id="ARBA00023004"/>
    </source>
</evidence>
<dbReference type="RefSeq" id="WP_146386907.1">
    <property type="nucleotide sequence ID" value="NZ_VOHK01000003.1"/>
</dbReference>
<evidence type="ECO:0000256" key="12">
    <source>
        <dbReference type="ARBA" id="ARBA00023170"/>
    </source>
</evidence>
<evidence type="ECO:0000259" key="20">
    <source>
        <dbReference type="Pfam" id="PF07715"/>
    </source>
</evidence>
<keyword evidence="6 14" id="KW-0812">Transmembrane</keyword>
<dbReference type="Pfam" id="PF07715">
    <property type="entry name" value="Plug"/>
    <property type="match status" value="1"/>
</dbReference>
<dbReference type="InterPro" id="IPR010917">
    <property type="entry name" value="TonB_rcpt_CS"/>
</dbReference>
<organism evidence="21 22">
    <name type="scientific">Luteimonas marina</name>
    <dbReference type="NCBI Taxonomy" id="488485"/>
    <lineage>
        <taxon>Bacteria</taxon>
        <taxon>Pseudomonadati</taxon>
        <taxon>Pseudomonadota</taxon>
        <taxon>Gammaproteobacteria</taxon>
        <taxon>Lysobacterales</taxon>
        <taxon>Lysobacteraceae</taxon>
        <taxon>Luteimonas</taxon>
    </lineage>
</organism>
<sequence>MHPTRPSIPRPASAPSSPARGRLHAAIALALACLSGTALSAPQDASADAQATGDATASELDTVLVVAQRASRVSNGALNLDLAIRDTPQSISVVTDEQMRQFGAASVNDALRLATGVRVDEWETNRTSYSARGFDILNTQIDGVGMPNSWGIATGAMDTSGYEKVEVIRGANGLLTGVGNAAGTINYVRKRPTNERQGSFGLSYGSWSTLRAEADYSTPFTEDGTWAGRIVAAHEDGESWLQANENSRNYVYGVVDGQVGENGTLAFGYSYQRAKSDGIMWGALAFMNSDGTQSKWPTSATTTQDWTYWNTTDQTAFAEYAHQLGADWQLKVSYNYRRAEGDERMFYAYLPDPDFEGTSIALDPLTGLGLVGYPWGGNDESTAHLGAVTLDGHFQLFGRDQQVVLGASLSRAEGDNWERSAEFPHPGWGELPPFPYPTDAIPEPAWNDPAQYSELNQHLRRLFGTVRLALGDRLNAIVGANHARYRREGWSYALSFDQTTSHTSPYAGLTFDFSDRVLGYVSYSDIYQPQDQVDENDRYLDASKGVNYEVGIKADWLDKRLLTTLAVFKADQDGLATPTGRYNEFGSSIYVPMDVRSRGVEFEAVGKLGDHLDLVFGYTALKLDGLNGEDTYSWVPRRSANLLLSGRLAGYNALSWGVGGRWQGDIFNVESSGFPVRQDSYAVVNGFVAWDFLPDATLRLNVNNLGDEKYINTLRYSGYYGAPRNYTLSASWRF</sequence>
<reference evidence="21 22" key="1">
    <citation type="journal article" date="2008" name="Int. J. Syst. Evol. Microbiol.">
        <title>Luteimonas marina sp. nov., isolated from seawater.</title>
        <authorList>
            <person name="Baik K.S."/>
            <person name="Park S.C."/>
            <person name="Kim M.S."/>
            <person name="Kim E.M."/>
            <person name="Park C."/>
            <person name="Chun J."/>
            <person name="Seong C.N."/>
        </authorList>
    </citation>
    <scope>NUCLEOTIDE SEQUENCE [LARGE SCALE GENOMIC DNA]</scope>
    <source>
        <strain evidence="21 22">FR1330</strain>
    </source>
</reference>
<keyword evidence="8" id="KW-0408">Iron</keyword>
<comment type="subcellular location">
    <subcellularLocation>
        <location evidence="1 14">Cell outer membrane</location>
        <topology evidence="1 14">Multi-pass membrane protein</topology>
    </subcellularLocation>
</comment>
<proteinExistence type="inferred from homology"/>
<keyword evidence="13 14" id="KW-0998">Cell outer membrane</keyword>
<dbReference type="Pfam" id="PF00593">
    <property type="entry name" value="TonB_dep_Rec_b-barrel"/>
    <property type="match status" value="1"/>
</dbReference>
<dbReference type="SUPFAM" id="SSF56935">
    <property type="entry name" value="Porins"/>
    <property type="match status" value="1"/>
</dbReference>
<dbReference type="PROSITE" id="PS01156">
    <property type="entry name" value="TONB_DEPENDENT_REC_2"/>
    <property type="match status" value="1"/>
</dbReference>
<feature type="signal peptide" evidence="18">
    <location>
        <begin position="1"/>
        <end position="40"/>
    </location>
</feature>
<feature type="short sequence motif" description="TonB box" evidence="15">
    <location>
        <begin position="62"/>
        <end position="68"/>
    </location>
</feature>
<evidence type="ECO:0000313" key="21">
    <source>
        <dbReference type="EMBL" id="TWT21308.1"/>
    </source>
</evidence>
<evidence type="ECO:0000256" key="5">
    <source>
        <dbReference type="ARBA" id="ARBA00022496"/>
    </source>
</evidence>
<accession>A0A5C5U624</accession>
<evidence type="ECO:0000256" key="15">
    <source>
        <dbReference type="PROSITE-ProRule" id="PRU10143"/>
    </source>
</evidence>
<dbReference type="Gene3D" id="2.40.170.20">
    <property type="entry name" value="TonB-dependent receptor, beta-barrel domain"/>
    <property type="match status" value="1"/>
</dbReference>
<dbReference type="GO" id="GO:0015891">
    <property type="term" value="P:siderophore transport"/>
    <property type="evidence" value="ECO:0007669"/>
    <property type="project" value="InterPro"/>
</dbReference>
<dbReference type="Proteomes" id="UP000319980">
    <property type="component" value="Unassembled WGS sequence"/>
</dbReference>
<dbReference type="InterPro" id="IPR039426">
    <property type="entry name" value="TonB-dep_rcpt-like"/>
</dbReference>
<keyword evidence="11 14" id="KW-0472">Membrane</keyword>
<dbReference type="InterPro" id="IPR010105">
    <property type="entry name" value="TonB_sidphr_rcpt"/>
</dbReference>
<dbReference type="InterPro" id="IPR012910">
    <property type="entry name" value="Plug_dom"/>
</dbReference>
<evidence type="ECO:0000256" key="9">
    <source>
        <dbReference type="ARBA" id="ARBA00023065"/>
    </source>
</evidence>
<dbReference type="Gene3D" id="2.170.130.10">
    <property type="entry name" value="TonB-dependent receptor, plug domain"/>
    <property type="match status" value="1"/>
</dbReference>
<evidence type="ECO:0000256" key="11">
    <source>
        <dbReference type="ARBA" id="ARBA00023136"/>
    </source>
</evidence>
<dbReference type="NCBIfam" id="TIGR01783">
    <property type="entry name" value="TonB-siderophor"/>
    <property type="match status" value="1"/>
</dbReference>
<evidence type="ECO:0000256" key="4">
    <source>
        <dbReference type="ARBA" id="ARBA00022452"/>
    </source>
</evidence>
<keyword evidence="5" id="KW-0410">Iron transport</keyword>
<feature type="domain" description="TonB-dependent receptor-like beta-barrel" evidence="19">
    <location>
        <begin position="295"/>
        <end position="705"/>
    </location>
</feature>
<dbReference type="PROSITE" id="PS51257">
    <property type="entry name" value="PROKAR_LIPOPROTEIN"/>
    <property type="match status" value="1"/>
</dbReference>
<protein>
    <submittedName>
        <fullName evidence="21">TonB-dependent siderophore receptor</fullName>
    </submittedName>
</protein>